<dbReference type="Gene3D" id="3.40.50.200">
    <property type="entry name" value="Peptidase S8/S53 domain"/>
    <property type="match status" value="1"/>
</dbReference>
<protein>
    <recommendedName>
        <fullName evidence="5">Peptidase S8/S53 domain-containing protein</fullName>
    </recommendedName>
</protein>
<dbReference type="Gramene" id="OGLUM07G09190.1">
    <property type="protein sequence ID" value="OGLUM07G09190.1"/>
    <property type="gene ID" value="OGLUM07G09190"/>
</dbReference>
<comment type="similarity">
    <text evidence="1">Belongs to the peptidase S8 family.</text>
</comment>
<dbReference type="PANTHER" id="PTHR10795">
    <property type="entry name" value="PROPROTEIN CONVERTASE SUBTILISIN/KEXIN"/>
    <property type="match status" value="1"/>
</dbReference>
<dbReference type="InterPro" id="IPR045051">
    <property type="entry name" value="SBT"/>
</dbReference>
<keyword evidence="4" id="KW-1185">Reference proteome</keyword>
<proteinExistence type="inferred from homology"/>
<accession>A0A0E0AI39</accession>
<sequence>MSARLKGYCKSSTAFGVRKVCNRKLVSARKFNKGLIAATNLTITVNSQCDSDGHSTHTSFMVADSPMVGVSFFGYAPGTARSVAPCAKVAMYKAL</sequence>
<reference evidence="3" key="2">
    <citation type="submission" date="2018-05" db="EMBL/GenBank/DDBJ databases">
        <title>OgluRS3 (Oryza glumaepatula Reference Sequence Version 3).</title>
        <authorList>
            <person name="Zhang J."/>
            <person name="Kudrna D."/>
            <person name="Lee S."/>
            <person name="Talag J."/>
            <person name="Welchert J."/>
            <person name="Wing R.A."/>
        </authorList>
    </citation>
    <scope>NUCLEOTIDE SEQUENCE [LARGE SCALE GENOMIC DNA]</scope>
</reference>
<evidence type="ECO:0000313" key="3">
    <source>
        <dbReference type="EnsemblPlants" id="OGLUM07G09190.1"/>
    </source>
</evidence>
<dbReference type="AlphaFoldDB" id="A0A0E0AI39"/>
<reference evidence="3" key="1">
    <citation type="submission" date="2015-04" db="UniProtKB">
        <authorList>
            <consortium name="EnsemblPlants"/>
        </authorList>
    </citation>
    <scope>IDENTIFICATION</scope>
</reference>
<dbReference type="GO" id="GO:0006508">
    <property type="term" value="P:proteolysis"/>
    <property type="evidence" value="ECO:0007669"/>
    <property type="project" value="InterPro"/>
</dbReference>
<keyword evidence="2" id="KW-0732">Signal</keyword>
<dbReference type="GO" id="GO:0004252">
    <property type="term" value="F:serine-type endopeptidase activity"/>
    <property type="evidence" value="ECO:0007669"/>
    <property type="project" value="InterPro"/>
</dbReference>
<evidence type="ECO:0008006" key="5">
    <source>
        <dbReference type="Google" id="ProtNLM"/>
    </source>
</evidence>
<dbReference type="EnsemblPlants" id="OGLUM07G09190.1">
    <property type="protein sequence ID" value="OGLUM07G09190.1"/>
    <property type="gene ID" value="OGLUM07G09190"/>
</dbReference>
<evidence type="ECO:0000256" key="2">
    <source>
        <dbReference type="ARBA" id="ARBA00022729"/>
    </source>
</evidence>
<evidence type="ECO:0000313" key="4">
    <source>
        <dbReference type="Proteomes" id="UP000026961"/>
    </source>
</evidence>
<dbReference type="eggNOG" id="ENOG502QT5U">
    <property type="taxonomic scope" value="Eukaryota"/>
</dbReference>
<dbReference type="STRING" id="40148.A0A0E0AI39"/>
<dbReference type="HOGENOM" id="CLU_2376286_0_0_1"/>
<evidence type="ECO:0000256" key="1">
    <source>
        <dbReference type="ARBA" id="ARBA00011073"/>
    </source>
</evidence>
<organism evidence="3">
    <name type="scientific">Oryza glumipatula</name>
    <dbReference type="NCBI Taxonomy" id="40148"/>
    <lineage>
        <taxon>Eukaryota</taxon>
        <taxon>Viridiplantae</taxon>
        <taxon>Streptophyta</taxon>
        <taxon>Embryophyta</taxon>
        <taxon>Tracheophyta</taxon>
        <taxon>Spermatophyta</taxon>
        <taxon>Magnoliopsida</taxon>
        <taxon>Liliopsida</taxon>
        <taxon>Poales</taxon>
        <taxon>Poaceae</taxon>
        <taxon>BOP clade</taxon>
        <taxon>Oryzoideae</taxon>
        <taxon>Oryzeae</taxon>
        <taxon>Oryzinae</taxon>
        <taxon>Oryza</taxon>
    </lineage>
</organism>
<name>A0A0E0AI39_9ORYZ</name>
<dbReference type="InterPro" id="IPR036852">
    <property type="entry name" value="Peptidase_S8/S53_dom_sf"/>
</dbReference>
<dbReference type="Proteomes" id="UP000026961">
    <property type="component" value="Chromosome 7"/>
</dbReference>